<evidence type="ECO:0000256" key="16">
    <source>
        <dbReference type="ARBA" id="ARBA00024681"/>
    </source>
</evidence>
<feature type="domain" description="Aminoacyl-transfer RNA synthetases class-II family profile" evidence="22">
    <location>
        <begin position="811"/>
        <end position="1127"/>
    </location>
</feature>
<keyword evidence="9 19" id="KW-0547">Nucleotide-binding</keyword>
<dbReference type="PANTHER" id="PTHR42918:SF15">
    <property type="entry name" value="LYSINE--TRNA LIGASE, CHLOROPLASTIC_MITOCHONDRIAL"/>
    <property type="match status" value="1"/>
</dbReference>
<keyword evidence="19" id="KW-0460">Magnesium</keyword>
<keyword evidence="14" id="KW-0046">Antibiotic resistance</keyword>
<keyword evidence="19" id="KW-0648">Protein biosynthesis</keyword>
<comment type="subcellular location">
    <subcellularLocation>
        <location evidence="1">Cell membrane</location>
        <topology evidence="1">Multi-pass membrane protein</topology>
    </subcellularLocation>
    <subcellularLocation>
        <location evidence="19">Cytoplasm</location>
    </subcellularLocation>
</comment>
<dbReference type="Pfam" id="PF01336">
    <property type="entry name" value="tRNA_anti-codon"/>
    <property type="match status" value="1"/>
</dbReference>
<dbReference type="GO" id="GO:0000287">
    <property type="term" value="F:magnesium ion binding"/>
    <property type="evidence" value="ECO:0007669"/>
    <property type="project" value="UniProtKB-UniRule"/>
</dbReference>
<reference evidence="23" key="1">
    <citation type="submission" date="2023-02" db="EMBL/GenBank/DDBJ databases">
        <title>Nocardiopsis ansamitocini NBRC 112285.</title>
        <authorList>
            <person name="Ichikawa N."/>
            <person name="Sato H."/>
            <person name="Tonouchi N."/>
        </authorList>
    </citation>
    <scope>NUCLEOTIDE SEQUENCE</scope>
    <source>
        <strain evidence="23">NBRC 112285</strain>
    </source>
</reference>
<dbReference type="NCBIfam" id="TIGR00499">
    <property type="entry name" value="lysS_bact"/>
    <property type="match status" value="1"/>
</dbReference>
<sequence length="1136" mass="123254">MSATVTTNATERRRPGRPRRPGGPSPWHRMRGRIPTVLSWALTLIAVVCALRALFLPLRDATGRVAEVIEVVFIPAPANLAYAMFLALLAGALAMRKRPAYRIAVAYTALVVIVDYAVLLGLYLVPAGEHETRLLLWLIVPNAVIMTVLLVVLVLARDEFRAKVQPASMPKALGVLVLGLGASALIGWGLVTMAPGTLTDPTDRALWSLEKTLGGAFQLTVGRPGHAPTWVNFTIGLMGALSLLAALLVMFRSQRAKAELSPTDEAHVRRLLDAHGDRDSLGYFATRRDKSVVFSPSGKAAVTYRVVAGVSMASADPIGDPEAWGGAISAWLREAEAYAWTPAVTGAGEEGATAYARAGLKVLQLGDEAVLDVGTFTVEGRAMRVVRQAANRVERAGYTFRVRRHRDIDAAEMERIIDRVDAWRDTETERGFSMALGRLGDNADGRCVLAEALGPDGEVAGLLSFVPWGPSGLSLDLMRRDRAADNGLMEFMVASLMRQAGRLGVQRVSLNFAVFRSVFEEGARLGAGPVLRAWRGLLLFLSRWWQLEALYRSNVKYRPWWNPRYLCFGETRDLARVALSAGIAEGFVTPPSLLSLFNRGDVHSSIAAERSAPAALPEQDAPVRGAAPQDGQGETRAPAHGTLPEQVRVRIAKADAMRAGGTDPYPVGFAPDRTCAELAAAHAGTAADTVTDDTASIAGRVLLVRDHGGVCFATVQDWSGRLQVMLTEKATGAAGLARWRREVDIGDLVGVTGPVATSRGGELSVLAAEWTMTAKCLRPLPDKHLGIGDPETRVRRRYLDLAVSPDARALLRARSAVVRSLRESLAGRGFTEVETPILQPVHGGANARPFTTHINAYDMDLYLRIAPELFLKRLCVGGMDRVFELGRTFRNEGVSVRHNPEFTMLEAYHAYADYHDMRRLTQELVQTAAVAANGSAVIRRRRDDGTVEDVDVSGEWPAIPINTAISDAVGAEVGPDVPVTELERIARGHGIALHPGWGHGEITLELYERLVESVTTRPTFYLDFPTSVSPLTRQHRGDPRLAEKWDLVAYGTELGTAYTELTDPVEQRRRLTEQSLAAAAGDPEAMELDEDFLTALEYAMAPTGGLGIGVDRVVMLITGRSIRETLPFPLVKPGPR</sequence>
<dbReference type="Gene3D" id="2.40.50.140">
    <property type="entry name" value="Nucleic acid-binding proteins"/>
    <property type="match status" value="1"/>
</dbReference>
<dbReference type="GO" id="GO:0005524">
    <property type="term" value="F:ATP binding"/>
    <property type="evidence" value="ECO:0007669"/>
    <property type="project" value="UniProtKB-UniRule"/>
</dbReference>
<keyword evidence="7 21" id="KW-0812">Transmembrane</keyword>
<dbReference type="InterPro" id="IPR004364">
    <property type="entry name" value="Aa-tRNA-synt_II"/>
</dbReference>
<evidence type="ECO:0000256" key="20">
    <source>
        <dbReference type="SAM" id="MobiDB-lite"/>
    </source>
</evidence>
<feature type="binding site" evidence="19">
    <location>
        <position position="1053"/>
    </location>
    <ligand>
        <name>Mg(2+)</name>
        <dbReference type="ChEBI" id="CHEBI:18420"/>
        <label>1</label>
    </ligand>
</feature>
<dbReference type="InterPro" id="IPR044136">
    <property type="entry name" value="Lys-tRNA-ligase_II_N"/>
</dbReference>
<evidence type="ECO:0000256" key="21">
    <source>
        <dbReference type="SAM" id="Phobius"/>
    </source>
</evidence>
<dbReference type="PRINTS" id="PR00982">
    <property type="entry name" value="TRNASYNTHLYS"/>
</dbReference>
<evidence type="ECO:0000256" key="11">
    <source>
        <dbReference type="ARBA" id="ARBA00022989"/>
    </source>
</evidence>
<dbReference type="InterPro" id="IPR018149">
    <property type="entry name" value="Lys-tRNA-synth_II_C"/>
</dbReference>
<evidence type="ECO:0000256" key="1">
    <source>
        <dbReference type="ARBA" id="ARBA00004651"/>
    </source>
</evidence>
<evidence type="ECO:0000313" key="24">
    <source>
        <dbReference type="Proteomes" id="UP001165092"/>
    </source>
</evidence>
<keyword evidence="15" id="KW-0511">Multifunctional enzyme</keyword>
<evidence type="ECO:0000256" key="5">
    <source>
        <dbReference type="ARBA" id="ARBA00022598"/>
    </source>
</evidence>
<feature type="transmembrane region" description="Helical" evidence="21">
    <location>
        <begin position="230"/>
        <end position="251"/>
    </location>
</feature>
<evidence type="ECO:0000256" key="18">
    <source>
        <dbReference type="ARBA" id="ARBA00048573"/>
    </source>
</evidence>
<dbReference type="InterPro" id="IPR031553">
    <property type="entry name" value="tRNA-synt_2_TM"/>
</dbReference>
<dbReference type="InterPro" id="IPR006195">
    <property type="entry name" value="aa-tRNA-synth_II"/>
</dbReference>
<dbReference type="GO" id="GO:0000049">
    <property type="term" value="F:tRNA binding"/>
    <property type="evidence" value="ECO:0007669"/>
    <property type="project" value="TreeGrafter"/>
</dbReference>
<comment type="similarity">
    <text evidence="3">In the C-terminal section; belongs to the class-II aminoacyl-tRNA synthetase family.</text>
</comment>
<comment type="cofactor">
    <cofactor evidence="19">
        <name>Mg(2+)</name>
        <dbReference type="ChEBI" id="CHEBI:18420"/>
    </cofactor>
    <text evidence="19">Binds 3 Mg(2+) ions per subunit.</text>
</comment>
<keyword evidence="21" id="KW-0472">Membrane</keyword>
<evidence type="ECO:0000256" key="10">
    <source>
        <dbReference type="ARBA" id="ARBA00022840"/>
    </source>
</evidence>
<proteinExistence type="inferred from homology"/>
<keyword evidence="4" id="KW-1003">Cell membrane</keyword>
<dbReference type="AlphaFoldDB" id="A0A9W6P586"/>
<gene>
    <name evidence="19 23" type="primary">lysS</name>
    <name evidence="23" type="ORF">Nans01_19560</name>
</gene>
<dbReference type="EMBL" id="BSQG01000002">
    <property type="protein sequence ID" value="GLU47605.1"/>
    <property type="molecule type" value="Genomic_DNA"/>
</dbReference>
<dbReference type="GO" id="GO:0006629">
    <property type="term" value="P:lipid metabolic process"/>
    <property type="evidence" value="ECO:0007669"/>
    <property type="project" value="UniProtKB-KW"/>
</dbReference>
<feature type="binding site" evidence="19">
    <location>
        <position position="1046"/>
    </location>
    <ligand>
        <name>Mg(2+)</name>
        <dbReference type="ChEBI" id="CHEBI:18420"/>
        <label>1</label>
    </ligand>
</feature>
<evidence type="ECO:0000256" key="2">
    <source>
        <dbReference type="ARBA" id="ARBA00005270"/>
    </source>
</evidence>
<dbReference type="NCBIfam" id="NF001756">
    <property type="entry name" value="PRK00484.1"/>
    <property type="match status" value="1"/>
</dbReference>
<keyword evidence="11 21" id="KW-1133">Transmembrane helix</keyword>
<evidence type="ECO:0000256" key="19">
    <source>
        <dbReference type="HAMAP-Rule" id="MF_00252"/>
    </source>
</evidence>
<dbReference type="NCBIfam" id="NF002821">
    <property type="entry name" value="PRK02983.1"/>
    <property type="match status" value="1"/>
</dbReference>
<comment type="catalytic activity">
    <reaction evidence="18 19">
        <text>tRNA(Lys) + L-lysine + ATP = L-lysyl-tRNA(Lys) + AMP + diphosphate</text>
        <dbReference type="Rhea" id="RHEA:20792"/>
        <dbReference type="Rhea" id="RHEA-COMP:9696"/>
        <dbReference type="Rhea" id="RHEA-COMP:9697"/>
        <dbReference type="ChEBI" id="CHEBI:30616"/>
        <dbReference type="ChEBI" id="CHEBI:32551"/>
        <dbReference type="ChEBI" id="CHEBI:33019"/>
        <dbReference type="ChEBI" id="CHEBI:78442"/>
        <dbReference type="ChEBI" id="CHEBI:78529"/>
        <dbReference type="ChEBI" id="CHEBI:456215"/>
        <dbReference type="EC" id="6.1.1.6"/>
    </reaction>
</comment>
<dbReference type="InterPro" id="IPR024320">
    <property type="entry name" value="LPG_synthase_C"/>
</dbReference>
<dbReference type="Pfam" id="PF00152">
    <property type="entry name" value="tRNA-synt_2"/>
    <property type="match status" value="1"/>
</dbReference>
<evidence type="ECO:0000256" key="17">
    <source>
        <dbReference type="ARBA" id="ARBA00047540"/>
    </source>
</evidence>
<dbReference type="RefSeq" id="WP_285758717.1">
    <property type="nucleotide sequence ID" value="NZ_BSQG01000002.1"/>
</dbReference>
<evidence type="ECO:0000256" key="7">
    <source>
        <dbReference type="ARBA" id="ARBA00022692"/>
    </source>
</evidence>
<dbReference type="PANTHER" id="PTHR42918">
    <property type="entry name" value="LYSYL-TRNA SYNTHETASE"/>
    <property type="match status" value="1"/>
</dbReference>
<feature type="binding site" evidence="19">
    <location>
        <position position="1053"/>
    </location>
    <ligand>
        <name>Mg(2+)</name>
        <dbReference type="ChEBI" id="CHEBI:18420"/>
        <label>2</label>
    </ligand>
</feature>
<dbReference type="GO" id="GO:0004824">
    <property type="term" value="F:lysine-tRNA ligase activity"/>
    <property type="evidence" value="ECO:0007669"/>
    <property type="project" value="UniProtKB-UniRule"/>
</dbReference>
<dbReference type="HAMAP" id="MF_00252">
    <property type="entry name" value="Lys_tRNA_synth_class2"/>
    <property type="match status" value="1"/>
</dbReference>
<dbReference type="CDD" id="cd04322">
    <property type="entry name" value="LysRS_N"/>
    <property type="match status" value="1"/>
</dbReference>
<dbReference type="GO" id="GO:0005886">
    <property type="term" value="C:plasma membrane"/>
    <property type="evidence" value="ECO:0007669"/>
    <property type="project" value="UniProtKB-SubCell"/>
</dbReference>
<evidence type="ECO:0000256" key="13">
    <source>
        <dbReference type="ARBA" id="ARBA00023146"/>
    </source>
</evidence>
<evidence type="ECO:0000256" key="15">
    <source>
        <dbReference type="ARBA" id="ARBA00023268"/>
    </source>
</evidence>
<keyword evidence="13 19" id="KW-0030">Aminoacyl-tRNA synthetase</keyword>
<keyword evidence="8 19" id="KW-0479">Metal-binding</keyword>
<feature type="transmembrane region" description="Helical" evidence="21">
    <location>
        <begin position="37"/>
        <end position="56"/>
    </location>
</feature>
<keyword evidence="24" id="KW-1185">Reference proteome</keyword>
<feature type="region of interest" description="Disordered" evidence="20">
    <location>
        <begin position="1"/>
        <end position="28"/>
    </location>
</feature>
<feature type="transmembrane region" description="Helical" evidence="21">
    <location>
        <begin position="68"/>
        <end position="93"/>
    </location>
</feature>
<keyword evidence="19" id="KW-0963">Cytoplasm</keyword>
<evidence type="ECO:0000256" key="12">
    <source>
        <dbReference type="ARBA" id="ARBA00023098"/>
    </source>
</evidence>
<evidence type="ECO:0000313" key="23">
    <source>
        <dbReference type="EMBL" id="GLU47605.1"/>
    </source>
</evidence>
<evidence type="ECO:0000256" key="9">
    <source>
        <dbReference type="ARBA" id="ARBA00022741"/>
    </source>
</evidence>
<comment type="function">
    <text evidence="16">Catalyzes the production of L-lysyl-tRNA(Lys)transfer and the transfer of a lysyl group from L-lysyl-tRNA(Lys) to membrane-bound phosphatidylglycerol (PG), which produces lysylphosphatidylglycerol (LPG), one of the components of the bacterial membrane with a positive net charge. LPG synthesis contributes to the resistance to cationic antimicrobial peptides (CAMPs) and likely protects M.tuberculosis against the CAMPs produced by competiting microorganisms (bacteriocins). In fact, the modification of anionic phosphatidylglycerol with positively charged L-lysine results in repulsion of the peptides.</text>
</comment>
<dbReference type="InterPro" id="IPR045864">
    <property type="entry name" value="aa-tRNA-synth_II/BPL/LPL"/>
</dbReference>
<evidence type="ECO:0000256" key="3">
    <source>
        <dbReference type="ARBA" id="ARBA00009968"/>
    </source>
</evidence>
<dbReference type="GO" id="GO:0006430">
    <property type="term" value="P:lysyl-tRNA aminoacylation"/>
    <property type="evidence" value="ECO:0007669"/>
    <property type="project" value="UniProtKB-UniRule"/>
</dbReference>
<dbReference type="Pfam" id="PF16995">
    <property type="entry name" value="tRNA-synt_2_TM"/>
    <property type="match status" value="1"/>
</dbReference>
<dbReference type="GO" id="GO:0046677">
    <property type="term" value="P:response to antibiotic"/>
    <property type="evidence" value="ECO:0007669"/>
    <property type="project" value="UniProtKB-KW"/>
</dbReference>
<name>A0A9W6P586_9ACTN</name>
<keyword evidence="6" id="KW-0808">Transferase</keyword>
<dbReference type="SUPFAM" id="SSF50249">
    <property type="entry name" value="Nucleic acid-binding proteins"/>
    <property type="match status" value="1"/>
</dbReference>
<dbReference type="InterPro" id="IPR002313">
    <property type="entry name" value="Lys-tRNA-ligase_II"/>
</dbReference>
<keyword evidence="12" id="KW-0443">Lipid metabolism</keyword>
<feature type="region of interest" description="Disordered" evidence="20">
    <location>
        <begin position="609"/>
        <end position="643"/>
    </location>
</feature>
<evidence type="ECO:0000256" key="8">
    <source>
        <dbReference type="ARBA" id="ARBA00022723"/>
    </source>
</evidence>
<protein>
    <recommendedName>
        <fullName evidence="19">Lysine--tRNA ligase</fullName>
        <ecNumber evidence="19">6.1.1.6</ecNumber>
    </recommendedName>
    <alternativeName>
        <fullName evidence="19">Lysyl-tRNA synthetase</fullName>
        <shortName evidence="19">LysRS</shortName>
    </alternativeName>
</protein>
<feature type="transmembrane region" description="Helical" evidence="21">
    <location>
        <begin position="105"/>
        <end position="128"/>
    </location>
</feature>
<dbReference type="PROSITE" id="PS50862">
    <property type="entry name" value="AA_TRNA_LIGASE_II"/>
    <property type="match status" value="1"/>
</dbReference>
<organism evidence="23 24">
    <name type="scientific">Nocardiopsis ansamitocini</name>
    <dbReference type="NCBI Taxonomy" id="1670832"/>
    <lineage>
        <taxon>Bacteria</taxon>
        <taxon>Bacillati</taxon>
        <taxon>Actinomycetota</taxon>
        <taxon>Actinomycetes</taxon>
        <taxon>Streptosporangiales</taxon>
        <taxon>Nocardiopsidaceae</taxon>
        <taxon>Nocardiopsis</taxon>
    </lineage>
</organism>
<dbReference type="GO" id="GO:0005829">
    <property type="term" value="C:cytosol"/>
    <property type="evidence" value="ECO:0007669"/>
    <property type="project" value="TreeGrafter"/>
</dbReference>
<accession>A0A9W6P586</accession>
<evidence type="ECO:0000256" key="14">
    <source>
        <dbReference type="ARBA" id="ARBA00023251"/>
    </source>
</evidence>
<evidence type="ECO:0000256" key="6">
    <source>
        <dbReference type="ARBA" id="ARBA00022679"/>
    </source>
</evidence>
<dbReference type="InterPro" id="IPR012340">
    <property type="entry name" value="NA-bd_OB-fold"/>
</dbReference>
<dbReference type="EC" id="6.1.1.6" evidence="19"/>
<comment type="caution">
    <text evidence="23">The sequence shown here is derived from an EMBL/GenBank/DDBJ whole genome shotgun (WGS) entry which is preliminary data.</text>
</comment>
<evidence type="ECO:0000259" key="22">
    <source>
        <dbReference type="PROSITE" id="PS50862"/>
    </source>
</evidence>
<dbReference type="SUPFAM" id="SSF55681">
    <property type="entry name" value="Class II aaRS and biotin synthetases"/>
    <property type="match status" value="1"/>
</dbReference>
<dbReference type="GO" id="GO:0050071">
    <property type="term" value="F:phosphatidylglycerol lysyltransferase activity"/>
    <property type="evidence" value="ECO:0007669"/>
    <property type="project" value="UniProtKB-EC"/>
</dbReference>
<evidence type="ECO:0000256" key="4">
    <source>
        <dbReference type="ARBA" id="ARBA00022475"/>
    </source>
</evidence>
<keyword evidence="5 19" id="KW-0436">Ligase</keyword>
<dbReference type="InterPro" id="IPR004365">
    <property type="entry name" value="NA-bd_OB_tRNA"/>
</dbReference>
<comment type="subunit">
    <text evidence="19">Homodimer.</text>
</comment>
<feature type="transmembrane region" description="Helical" evidence="21">
    <location>
        <begin position="134"/>
        <end position="156"/>
    </location>
</feature>
<comment type="similarity">
    <text evidence="19">Belongs to the class-II aminoacyl-tRNA synthetase family.</text>
</comment>
<dbReference type="Pfam" id="PF09924">
    <property type="entry name" value="LPG_synthase_C"/>
    <property type="match status" value="1"/>
</dbReference>
<dbReference type="Gene3D" id="3.30.930.10">
    <property type="entry name" value="Bira Bifunctional Protein, Domain 2"/>
    <property type="match status" value="1"/>
</dbReference>
<keyword evidence="10 19" id="KW-0067">ATP-binding</keyword>
<dbReference type="Proteomes" id="UP001165092">
    <property type="component" value="Unassembled WGS sequence"/>
</dbReference>
<comment type="similarity">
    <text evidence="2">In the N-terminal section; belongs to the LPG synthetase family.</text>
</comment>
<comment type="catalytic activity">
    <reaction evidence="17">
        <text>L-lysyl-tRNA(Lys) + a 1,2-diacyl-sn-glycero-3-phospho-(1'-sn-glycerol) = a 1,2-diacyl-sn-glycero-3-phospho-1'-(3'-O-L-lysyl)-sn-glycerol + tRNA(Lys)</text>
        <dbReference type="Rhea" id="RHEA:10668"/>
        <dbReference type="Rhea" id="RHEA-COMP:9696"/>
        <dbReference type="Rhea" id="RHEA-COMP:9697"/>
        <dbReference type="ChEBI" id="CHEBI:64716"/>
        <dbReference type="ChEBI" id="CHEBI:75792"/>
        <dbReference type="ChEBI" id="CHEBI:78442"/>
        <dbReference type="ChEBI" id="CHEBI:78529"/>
        <dbReference type="EC" id="2.3.2.3"/>
    </reaction>
</comment>
<feature type="transmembrane region" description="Helical" evidence="21">
    <location>
        <begin position="172"/>
        <end position="191"/>
    </location>
</feature>